<comment type="caution">
    <text evidence="1">The sequence shown here is derived from an EMBL/GenBank/DDBJ whole genome shotgun (WGS) entry which is preliminary data.</text>
</comment>
<proteinExistence type="predicted"/>
<reference evidence="1 2" key="1">
    <citation type="submission" date="2013-02" db="EMBL/GenBank/DDBJ databases">
        <title>The Genome Sequence of Acinetobacter guillouiae NIPH 991.</title>
        <authorList>
            <consortium name="The Broad Institute Genome Sequencing Platform"/>
            <consortium name="The Broad Institute Genome Sequencing Center for Infectious Disease"/>
            <person name="Cerqueira G."/>
            <person name="Feldgarden M."/>
            <person name="Courvalin P."/>
            <person name="Perichon B."/>
            <person name="Grillot-Courvalin C."/>
            <person name="Clermont D."/>
            <person name="Rocha E."/>
            <person name="Yoon E.-J."/>
            <person name="Nemec A."/>
            <person name="Walker B."/>
            <person name="Young S.K."/>
            <person name="Zeng Q."/>
            <person name="Gargeya S."/>
            <person name="Fitzgerald M."/>
            <person name="Haas B."/>
            <person name="Abouelleil A."/>
            <person name="Alvarado L."/>
            <person name="Arachchi H.M."/>
            <person name="Berlin A.M."/>
            <person name="Chapman S.B."/>
            <person name="Dewar J."/>
            <person name="Goldberg J."/>
            <person name="Griggs A."/>
            <person name="Gujja S."/>
            <person name="Hansen M."/>
            <person name="Howarth C."/>
            <person name="Imamovic A."/>
            <person name="Larimer J."/>
            <person name="McCowan C."/>
            <person name="Murphy C."/>
            <person name="Neiman D."/>
            <person name="Pearson M."/>
            <person name="Priest M."/>
            <person name="Roberts A."/>
            <person name="Saif S."/>
            <person name="Shea T."/>
            <person name="Sisk P."/>
            <person name="Sykes S."/>
            <person name="Wortman J."/>
            <person name="Nusbaum C."/>
            <person name="Birren B."/>
        </authorList>
    </citation>
    <scope>NUCLEOTIDE SEQUENCE [LARGE SCALE GENOMIC DNA]</scope>
    <source>
        <strain evidence="1 2">NIPH 991</strain>
    </source>
</reference>
<sequence length="145" mass="17537">MERKKYQEEKHSKYIYSSKRRIQRRVLQLEKTTAEAIHHYIQFSYQDRWFESNFAFLSCWKFSKVDFGKSDTFWCDAIYFEDFHIENNKIFVFSGHAWISLLSNVGSEWKVPVKGRFYINSKGKILKNYTLIFYNGSQELILSKK</sequence>
<dbReference type="eggNOG" id="ENOG5030STJ">
    <property type="taxonomic scope" value="Bacteria"/>
</dbReference>
<evidence type="ECO:0000313" key="2">
    <source>
        <dbReference type="Proteomes" id="UP000013148"/>
    </source>
</evidence>
<accession>N8YGD5</accession>
<dbReference type="GeneID" id="67745499"/>
<organism evidence="1 2">
    <name type="scientific">Acinetobacter guillouiae NIPH 991</name>
    <dbReference type="NCBI Taxonomy" id="1217656"/>
    <lineage>
        <taxon>Bacteria</taxon>
        <taxon>Pseudomonadati</taxon>
        <taxon>Pseudomonadota</taxon>
        <taxon>Gammaproteobacteria</taxon>
        <taxon>Moraxellales</taxon>
        <taxon>Moraxellaceae</taxon>
        <taxon>Acinetobacter</taxon>
    </lineage>
</organism>
<dbReference type="EMBL" id="APPJ01000004">
    <property type="protein sequence ID" value="ENV18678.1"/>
    <property type="molecule type" value="Genomic_DNA"/>
</dbReference>
<dbReference type="Proteomes" id="UP000013148">
    <property type="component" value="Unassembled WGS sequence"/>
</dbReference>
<dbReference type="AlphaFoldDB" id="N8YGD5"/>
<keyword evidence="2" id="KW-1185">Reference proteome</keyword>
<protein>
    <submittedName>
        <fullName evidence="1">Uncharacterized protein</fullName>
    </submittedName>
</protein>
<gene>
    <name evidence="1" type="ORF">F964_00478</name>
</gene>
<name>N8YGD5_ACIGI</name>
<evidence type="ECO:0000313" key="1">
    <source>
        <dbReference type="EMBL" id="ENV18678.1"/>
    </source>
</evidence>
<dbReference type="RefSeq" id="WP_004817322.1">
    <property type="nucleotide sequence ID" value="NZ_KB849455.1"/>
</dbReference>
<dbReference type="HOGENOM" id="CLU_1691693_0_0_6"/>